<protein>
    <submittedName>
        <fullName evidence="3">DUF317 domain-containing protein</fullName>
    </submittedName>
</protein>
<proteinExistence type="predicted"/>
<dbReference type="Pfam" id="PF03771">
    <property type="entry name" value="SPDY"/>
    <property type="match status" value="1"/>
</dbReference>
<reference evidence="3" key="1">
    <citation type="submission" date="2024-07" db="EMBL/GenBank/DDBJ databases">
        <authorList>
            <person name="Yu S.T."/>
        </authorList>
    </citation>
    <scope>NUCLEOTIDE SEQUENCE</scope>
    <source>
        <strain evidence="3">R28</strain>
    </source>
</reference>
<gene>
    <name evidence="3" type="ORF">AB5J49_43995</name>
</gene>
<evidence type="ECO:0000313" key="3">
    <source>
        <dbReference type="EMBL" id="XDQ40741.1"/>
    </source>
</evidence>
<organism evidence="3">
    <name type="scientific">Streptomyces sp. R28</name>
    <dbReference type="NCBI Taxonomy" id="3238628"/>
    <lineage>
        <taxon>Bacteria</taxon>
        <taxon>Bacillati</taxon>
        <taxon>Actinomycetota</taxon>
        <taxon>Actinomycetes</taxon>
        <taxon>Kitasatosporales</taxon>
        <taxon>Streptomycetaceae</taxon>
        <taxon>Streptomyces</taxon>
    </lineage>
</organism>
<feature type="domain" description="DUF317" evidence="2">
    <location>
        <begin position="60"/>
        <end position="125"/>
    </location>
</feature>
<accession>A0AB39QD73</accession>
<evidence type="ECO:0000259" key="2">
    <source>
        <dbReference type="Pfam" id="PF03771"/>
    </source>
</evidence>
<evidence type="ECO:0000256" key="1">
    <source>
        <dbReference type="SAM" id="MobiDB-lite"/>
    </source>
</evidence>
<dbReference type="EMBL" id="CP163439">
    <property type="protein sequence ID" value="XDQ40741.1"/>
    <property type="molecule type" value="Genomic_DNA"/>
</dbReference>
<dbReference type="RefSeq" id="WP_369175451.1">
    <property type="nucleotide sequence ID" value="NZ_CP163439.1"/>
</dbReference>
<name>A0AB39QD73_9ACTN</name>
<feature type="compositionally biased region" description="Basic residues" evidence="1">
    <location>
        <begin position="167"/>
        <end position="176"/>
    </location>
</feature>
<feature type="region of interest" description="Disordered" evidence="1">
    <location>
        <begin position="146"/>
        <end position="176"/>
    </location>
</feature>
<dbReference type="AlphaFoldDB" id="A0AB39QD73"/>
<dbReference type="InterPro" id="IPR005523">
    <property type="entry name" value="DUF317_SPDY"/>
</dbReference>
<sequence length="176" mass="19041">MSADHEHCPSKSLGTLTAELATDPDHVVYGIGTQPGLLELCVDADSWTYFEDVGLHGFISHDGHAAVINRPVDSPAPPIRNDASITWHLGAATEDLGRVWDVSCTDKVPPFLLHAVLAETLDPRPTLRSTVFPFPAVLAPLVTIERVPSPSPRPSAQPPHAEPRRSTQAKRAPKTR</sequence>